<dbReference type="Pfam" id="PF05193">
    <property type="entry name" value="Peptidase_M16_C"/>
    <property type="match status" value="1"/>
</dbReference>
<dbReference type="PANTHER" id="PTHR43690:SF17">
    <property type="entry name" value="PROTEIN YHJJ"/>
    <property type="match status" value="1"/>
</dbReference>
<feature type="domain" description="Peptidase M16 N-terminal" evidence="4">
    <location>
        <begin position="25"/>
        <end position="147"/>
    </location>
</feature>
<keyword evidence="7" id="KW-1185">Reference proteome</keyword>
<evidence type="ECO:0000256" key="1">
    <source>
        <dbReference type="ARBA" id="ARBA00007261"/>
    </source>
</evidence>
<dbReference type="PANTHER" id="PTHR43690">
    <property type="entry name" value="NARDILYSIN"/>
    <property type="match status" value="1"/>
</dbReference>
<reference evidence="6" key="1">
    <citation type="journal article" date="2021" name="Microorganisms">
        <title>The Ever-Expanding Pseudomonas Genus: Description of 43 New Species and Partition of the Pseudomonas putida Group.</title>
        <authorList>
            <person name="Girard L."/>
            <person name="Lood C."/>
            <person name="Hofte M."/>
            <person name="Vandamme P."/>
            <person name="Rokni-Zadeh H."/>
            <person name="van Noort V."/>
            <person name="Lavigne R."/>
            <person name="De Mot R."/>
        </authorList>
    </citation>
    <scope>NUCLEOTIDE SEQUENCE</scope>
    <source>
        <strain evidence="6">COW39</strain>
    </source>
</reference>
<protein>
    <submittedName>
        <fullName evidence="6">Insulinase family protein</fullName>
    </submittedName>
</protein>
<organism evidence="6 7">
    <name type="scientific">Pseudomonas muyukensis</name>
    <dbReference type="NCBI Taxonomy" id="2842357"/>
    <lineage>
        <taxon>Bacteria</taxon>
        <taxon>Pseudomonadati</taxon>
        <taxon>Pseudomonadota</taxon>
        <taxon>Gammaproteobacteria</taxon>
        <taxon>Pseudomonadales</taxon>
        <taxon>Pseudomonadaceae</taxon>
        <taxon>Pseudomonas</taxon>
    </lineage>
</organism>
<accession>A0ABX8MCQ9</accession>
<dbReference type="Pfam" id="PF00675">
    <property type="entry name" value="Peptidase_M16"/>
    <property type="match status" value="1"/>
</dbReference>
<evidence type="ECO:0000259" key="5">
    <source>
        <dbReference type="Pfam" id="PF05193"/>
    </source>
</evidence>
<sequence length="433" mass="47380">MPALSPPAAATSALQHFTLDNGLTVYLREDHRAPLACAQLWYHVGASHEPNGQSGLSHLLEHMMFEGSSKLAPGQYSRLISRLGGTSGAYTSHDATYFPATLPASRLEVALEAMADAMASATLGEEPFTRELAVVMAERRSQVDNSPLGLAYERHLTLAHGTSPYATPVIGHREDLAQMTTHAIRAWHRQWYRPNNATLVVVGDTTLARLKSMVLRHFNAIPAQPMPPVVRPGTPAVLSPREQTLTQPGLRNGLLISFNTASLTTATVPEQAHALRLICHLLAEGNSSRLIRRLVTEQEQLLGVRAQYDHLSRGDGLWTLTAYTSPGTSVHAAGQRVLEQIALLQESPPTAQELKRARIRLLAQQAFTGDDIEKQAQVIGEAAASGFDPQRLGQEKHLVEHISAEQLQAAAKTWLTPERMTITYLQRKEHAHA</sequence>
<dbReference type="InterPro" id="IPR011765">
    <property type="entry name" value="Pept_M16_N"/>
</dbReference>
<dbReference type="InterPro" id="IPR007863">
    <property type="entry name" value="Peptidase_M16_C"/>
</dbReference>
<feature type="domain" description="Peptidase M16 C-terminal" evidence="5">
    <location>
        <begin position="180"/>
        <end position="360"/>
    </location>
</feature>
<dbReference type="RefSeq" id="WP_217852002.1">
    <property type="nucleotide sequence ID" value="NZ_CP077073.1"/>
</dbReference>
<gene>
    <name evidence="6" type="ORF">KSS95_04450</name>
</gene>
<dbReference type="InterPro" id="IPR001431">
    <property type="entry name" value="Pept_M16_Zn_BS"/>
</dbReference>
<dbReference type="EMBL" id="CP077073">
    <property type="protein sequence ID" value="QXH36086.1"/>
    <property type="molecule type" value="Genomic_DNA"/>
</dbReference>
<evidence type="ECO:0000256" key="3">
    <source>
        <dbReference type="RuleBase" id="RU004447"/>
    </source>
</evidence>
<name>A0ABX8MCQ9_9PSED</name>
<dbReference type="PROSITE" id="PS00143">
    <property type="entry name" value="INSULINASE"/>
    <property type="match status" value="1"/>
</dbReference>
<proteinExistence type="inferred from homology"/>
<dbReference type="Proteomes" id="UP001047646">
    <property type="component" value="Chromosome"/>
</dbReference>
<keyword evidence="2" id="KW-0479">Metal-binding</keyword>
<evidence type="ECO:0000313" key="6">
    <source>
        <dbReference type="EMBL" id="QXH36086.1"/>
    </source>
</evidence>
<evidence type="ECO:0000259" key="4">
    <source>
        <dbReference type="Pfam" id="PF00675"/>
    </source>
</evidence>
<dbReference type="InterPro" id="IPR050626">
    <property type="entry name" value="Peptidase_M16"/>
</dbReference>
<evidence type="ECO:0000313" key="7">
    <source>
        <dbReference type="Proteomes" id="UP001047646"/>
    </source>
</evidence>
<comment type="similarity">
    <text evidence="1 3">Belongs to the peptidase M16 family.</text>
</comment>
<evidence type="ECO:0000256" key="2">
    <source>
        <dbReference type="ARBA" id="ARBA00022723"/>
    </source>
</evidence>